<protein>
    <recommendedName>
        <fullName evidence="4">Secretion system C-terminal sorting domain-containing protein</fullName>
    </recommendedName>
</protein>
<evidence type="ECO:0000313" key="3">
    <source>
        <dbReference type="Proteomes" id="UP000179243"/>
    </source>
</evidence>
<comment type="caution">
    <text evidence="2">The sequence shown here is derived from an EMBL/GenBank/DDBJ whole genome shotgun (WGS) entry which is preliminary data.</text>
</comment>
<organism evidence="2 3">
    <name type="scientific">Candidatus Raymondbacteria bacterium RIFOXYD12_FULL_49_13</name>
    <dbReference type="NCBI Taxonomy" id="1817890"/>
    <lineage>
        <taxon>Bacteria</taxon>
        <taxon>Raymondiibacteriota</taxon>
    </lineage>
</organism>
<gene>
    <name evidence="2" type="ORF">A2519_10195</name>
</gene>
<dbReference type="AlphaFoldDB" id="A0A1F7FEG6"/>
<dbReference type="EMBL" id="MFYX01000064">
    <property type="protein sequence ID" value="OGK05033.1"/>
    <property type="molecule type" value="Genomic_DNA"/>
</dbReference>
<dbReference type="Gene3D" id="2.60.40.4070">
    <property type="match status" value="1"/>
</dbReference>
<feature type="chain" id="PRO_5009528630" description="Secretion system C-terminal sorting domain-containing protein" evidence="1">
    <location>
        <begin position="20"/>
        <end position="445"/>
    </location>
</feature>
<sequence length="445" mass="50897">MTRSFSTFLMSLIAGLWCAANSQQPLNILPDSTAAKLKIGVIQGQHWSSGSATPYYIQKFQNLGFRQVDSISAYTDTSFLRTYDIFYFPLGWCYDTKTRDWVSEIATFFKSFVYEGGYIVLEQPNCSGLLTMLPYPIYLSIWYDTNDYPEIVLDSTHYITRGFRRTQLSFPTDQVDSMDSRYIPLTKGRVTFSPDMICGSYGKGHTFLYLGNTAADPLLYRIMTWNAWEKLFSRRVSFTLVSSSTNTVSDVYLHSPINTILFENNFVNIGKTVDTNYILGDTFVLSIYVHSRYGDFEYYSNSEAAQTIQISNNVWEFRFEDTPEPGKHWDYNDVVVRMTLAEDDTVTTAASSEPLAAADRFLLQQNMPNPFNPSTSIHYWVADPSRVRLEVYTIKGDLVEVLTNEYKQPGTYTVQWNAQNHASGIYCFKLYAGHFVSGRRGVLLK</sequence>
<feature type="signal peptide" evidence="1">
    <location>
        <begin position="1"/>
        <end position="19"/>
    </location>
</feature>
<evidence type="ECO:0008006" key="4">
    <source>
        <dbReference type="Google" id="ProtNLM"/>
    </source>
</evidence>
<keyword evidence="1" id="KW-0732">Signal</keyword>
<evidence type="ECO:0000313" key="2">
    <source>
        <dbReference type="EMBL" id="OGK05033.1"/>
    </source>
</evidence>
<evidence type="ECO:0000256" key="1">
    <source>
        <dbReference type="SAM" id="SignalP"/>
    </source>
</evidence>
<accession>A0A1F7FEG6</accession>
<dbReference type="Proteomes" id="UP000179243">
    <property type="component" value="Unassembled WGS sequence"/>
</dbReference>
<proteinExistence type="predicted"/>
<name>A0A1F7FEG6_UNCRA</name>
<reference evidence="2 3" key="1">
    <citation type="journal article" date="2016" name="Nat. Commun.">
        <title>Thousands of microbial genomes shed light on interconnected biogeochemical processes in an aquifer system.</title>
        <authorList>
            <person name="Anantharaman K."/>
            <person name="Brown C.T."/>
            <person name="Hug L.A."/>
            <person name="Sharon I."/>
            <person name="Castelle C.J."/>
            <person name="Probst A.J."/>
            <person name="Thomas B.C."/>
            <person name="Singh A."/>
            <person name="Wilkins M.J."/>
            <person name="Karaoz U."/>
            <person name="Brodie E.L."/>
            <person name="Williams K.H."/>
            <person name="Hubbard S.S."/>
            <person name="Banfield J.F."/>
        </authorList>
    </citation>
    <scope>NUCLEOTIDE SEQUENCE [LARGE SCALE GENOMIC DNA]</scope>
</reference>